<dbReference type="InterPro" id="IPR002686">
    <property type="entry name" value="Transposase_17"/>
</dbReference>
<dbReference type="STRING" id="696762.PFRI_18790"/>
<dbReference type="PANTHER" id="PTHR36966:SF1">
    <property type="entry name" value="REP-ASSOCIATED TYROSINE TRANSPOSASE"/>
    <property type="match status" value="1"/>
</dbReference>
<accession>A0A1L9NXF9</accession>
<sequence length="157" mass="18539">MSNYIRPQIPGATVFFSVCIRAQGSDLLLREIHLLRSAVSRTLRERPVTVNAWVVLPDHMHCIWTMPPGDHDYSTRWRIIKARFSHGLPKGPLRASDLKRKERGIWNRRFWEHHIRGKTDFDAHMEHCWMDPVRHGLVQKPEHWEFTSFAKLKRATA</sequence>
<dbReference type="GO" id="GO:0043565">
    <property type="term" value="F:sequence-specific DNA binding"/>
    <property type="evidence" value="ECO:0007669"/>
    <property type="project" value="TreeGrafter"/>
</dbReference>
<dbReference type="RefSeq" id="WP_072630441.1">
    <property type="nucleotide sequence ID" value="NZ_JABBAN010000203.1"/>
</dbReference>
<dbReference type="Gene3D" id="3.30.70.1290">
    <property type="entry name" value="Transposase IS200-like"/>
    <property type="match status" value="1"/>
</dbReference>
<dbReference type="NCBIfam" id="NF047646">
    <property type="entry name" value="REP_Tyr_transpos"/>
    <property type="match status" value="1"/>
</dbReference>
<evidence type="ECO:0000313" key="3">
    <source>
        <dbReference type="Proteomes" id="UP000184514"/>
    </source>
</evidence>
<dbReference type="EMBL" id="MLCB01000126">
    <property type="protein sequence ID" value="OJI93978.1"/>
    <property type="molecule type" value="Genomic_DNA"/>
</dbReference>
<evidence type="ECO:0000313" key="2">
    <source>
        <dbReference type="EMBL" id="OJI93978.1"/>
    </source>
</evidence>
<evidence type="ECO:0000259" key="1">
    <source>
        <dbReference type="SMART" id="SM01321"/>
    </source>
</evidence>
<name>A0A1L9NXF9_9RHOB</name>
<comment type="caution">
    <text evidence="2">The sequence shown here is derived from an EMBL/GenBank/DDBJ whole genome shotgun (WGS) entry which is preliminary data.</text>
</comment>
<dbReference type="InterPro" id="IPR036515">
    <property type="entry name" value="Transposase_17_sf"/>
</dbReference>
<feature type="domain" description="Transposase IS200-like" evidence="1">
    <location>
        <begin position="9"/>
        <end position="128"/>
    </location>
</feature>
<dbReference type="SMART" id="SM01321">
    <property type="entry name" value="Y1_Tnp"/>
    <property type="match status" value="1"/>
</dbReference>
<dbReference type="GO" id="GO:0006313">
    <property type="term" value="P:DNA transposition"/>
    <property type="evidence" value="ECO:0007669"/>
    <property type="project" value="InterPro"/>
</dbReference>
<dbReference type="SUPFAM" id="SSF143422">
    <property type="entry name" value="Transposase IS200-like"/>
    <property type="match status" value="1"/>
</dbReference>
<protein>
    <recommendedName>
        <fullName evidence="1">Transposase IS200-like domain-containing protein</fullName>
    </recommendedName>
</protein>
<proteinExistence type="predicted"/>
<keyword evidence="3" id="KW-1185">Reference proteome</keyword>
<dbReference type="GO" id="GO:0004803">
    <property type="term" value="F:transposase activity"/>
    <property type="evidence" value="ECO:0007669"/>
    <property type="project" value="InterPro"/>
</dbReference>
<gene>
    <name evidence="2" type="ORF">PFRI_18790</name>
</gene>
<reference evidence="2 3" key="1">
    <citation type="submission" date="2016-10" db="EMBL/GenBank/DDBJ databases">
        <title>Genome sequence of Planktotalea frisia SH6-1.</title>
        <authorList>
            <person name="Poehlein A."/>
            <person name="Bakenhus I."/>
            <person name="Voget S."/>
            <person name="Brinkhoff T."/>
            <person name="Simon M."/>
        </authorList>
    </citation>
    <scope>NUCLEOTIDE SEQUENCE [LARGE SCALE GENOMIC DNA]</scope>
    <source>
        <strain evidence="2 3">SH6-1</strain>
    </source>
</reference>
<dbReference type="Proteomes" id="UP000184514">
    <property type="component" value="Unassembled WGS sequence"/>
</dbReference>
<dbReference type="PANTHER" id="PTHR36966">
    <property type="entry name" value="REP-ASSOCIATED TYROSINE TRANSPOSASE"/>
    <property type="match status" value="1"/>
</dbReference>
<dbReference type="InterPro" id="IPR052715">
    <property type="entry name" value="RAYT_transposase"/>
</dbReference>
<dbReference type="AlphaFoldDB" id="A0A1L9NXF9"/>
<organism evidence="2 3">
    <name type="scientific">Planktotalea frisia</name>
    <dbReference type="NCBI Taxonomy" id="696762"/>
    <lineage>
        <taxon>Bacteria</taxon>
        <taxon>Pseudomonadati</taxon>
        <taxon>Pseudomonadota</taxon>
        <taxon>Alphaproteobacteria</taxon>
        <taxon>Rhodobacterales</taxon>
        <taxon>Paracoccaceae</taxon>
        <taxon>Planktotalea</taxon>
    </lineage>
</organism>
<dbReference type="OrthoDB" id="9794403at2"/>